<sequence length="207" mass="23468">MGRKVPFLLHGLGLLSFGFSFQYIIARPNVINRGFGGHFQFLTNIALLLSTLAFTFGMLSDLIPSIALNRLRRIVRFIAMPLEVTITLSYWLVYFSNISLIVDQRASPRMPLCRDLGFHFLPTIFLLADYTVLPPKRALQMRTDFAVVVFGGALSLYWLWLATCYQRNGYWPYPILARIGPLVKAILIAATTVMMSGARFAVLRWSV</sequence>
<name>A0A0C3HG56_OIDMZ</name>
<dbReference type="GO" id="GO:0012505">
    <property type="term" value="C:endomembrane system"/>
    <property type="evidence" value="ECO:0007669"/>
    <property type="project" value="UniProtKB-SubCell"/>
</dbReference>
<protein>
    <recommendedName>
        <fullName evidence="8">FAR-17a/AIG1-like protein</fullName>
    </recommendedName>
</protein>
<evidence type="ECO:0000256" key="4">
    <source>
        <dbReference type="ARBA" id="ARBA00023136"/>
    </source>
</evidence>
<keyword evidence="3 5" id="KW-1133">Transmembrane helix</keyword>
<feature type="transmembrane region" description="Helical" evidence="5">
    <location>
        <begin position="75"/>
        <end position="96"/>
    </location>
</feature>
<keyword evidence="7" id="KW-1185">Reference proteome</keyword>
<keyword evidence="4 5" id="KW-0472">Membrane</keyword>
<dbReference type="OrthoDB" id="1898221at2759"/>
<evidence type="ECO:0008006" key="8">
    <source>
        <dbReference type="Google" id="ProtNLM"/>
    </source>
</evidence>
<feature type="transmembrane region" description="Helical" evidence="5">
    <location>
        <begin position="116"/>
        <end position="133"/>
    </location>
</feature>
<dbReference type="HOGENOM" id="CLU_081915_0_0_1"/>
<dbReference type="Proteomes" id="UP000054321">
    <property type="component" value="Unassembled WGS sequence"/>
</dbReference>
<feature type="transmembrane region" description="Helical" evidence="5">
    <location>
        <begin position="182"/>
        <end position="202"/>
    </location>
</feature>
<feature type="transmembrane region" description="Helical" evidence="5">
    <location>
        <begin position="145"/>
        <end position="162"/>
    </location>
</feature>
<comment type="subcellular location">
    <subcellularLocation>
        <location evidence="1">Endomembrane system</location>
        <topology evidence="1">Multi-pass membrane protein</topology>
    </subcellularLocation>
</comment>
<dbReference type="PANTHER" id="PTHR10989">
    <property type="entry name" value="ANDROGEN-INDUCED PROTEIN 1-RELATED"/>
    <property type="match status" value="1"/>
</dbReference>
<evidence type="ECO:0000313" key="6">
    <source>
        <dbReference type="EMBL" id="KIN07161.1"/>
    </source>
</evidence>
<gene>
    <name evidence="6" type="ORF">OIDMADRAFT_108474</name>
</gene>
<dbReference type="PANTHER" id="PTHR10989:SF16">
    <property type="entry name" value="AT02829P-RELATED"/>
    <property type="match status" value="1"/>
</dbReference>
<reference evidence="7" key="2">
    <citation type="submission" date="2015-01" db="EMBL/GenBank/DDBJ databases">
        <title>Evolutionary Origins and Diversification of the Mycorrhizal Mutualists.</title>
        <authorList>
            <consortium name="DOE Joint Genome Institute"/>
            <consortium name="Mycorrhizal Genomics Consortium"/>
            <person name="Kohler A."/>
            <person name="Kuo A."/>
            <person name="Nagy L.G."/>
            <person name="Floudas D."/>
            <person name="Copeland A."/>
            <person name="Barry K.W."/>
            <person name="Cichocki N."/>
            <person name="Veneault-Fourrey C."/>
            <person name="LaButti K."/>
            <person name="Lindquist E.A."/>
            <person name="Lipzen A."/>
            <person name="Lundell T."/>
            <person name="Morin E."/>
            <person name="Murat C."/>
            <person name="Riley R."/>
            <person name="Ohm R."/>
            <person name="Sun H."/>
            <person name="Tunlid A."/>
            <person name="Henrissat B."/>
            <person name="Grigoriev I.V."/>
            <person name="Hibbett D.S."/>
            <person name="Martin F."/>
        </authorList>
    </citation>
    <scope>NUCLEOTIDE SEQUENCE [LARGE SCALE GENOMIC DNA]</scope>
    <source>
        <strain evidence="7">Zn</strain>
    </source>
</reference>
<keyword evidence="2 5" id="KW-0812">Transmembrane</keyword>
<dbReference type="Pfam" id="PF04750">
    <property type="entry name" value="Far-17a_AIG1"/>
    <property type="match status" value="1"/>
</dbReference>
<dbReference type="EMBL" id="KN832870">
    <property type="protein sequence ID" value="KIN07161.1"/>
    <property type="molecule type" value="Genomic_DNA"/>
</dbReference>
<evidence type="ECO:0000256" key="1">
    <source>
        <dbReference type="ARBA" id="ARBA00004127"/>
    </source>
</evidence>
<proteinExistence type="predicted"/>
<dbReference type="GO" id="GO:0016020">
    <property type="term" value="C:membrane"/>
    <property type="evidence" value="ECO:0007669"/>
    <property type="project" value="InterPro"/>
</dbReference>
<dbReference type="InParanoid" id="A0A0C3HG56"/>
<evidence type="ECO:0000256" key="5">
    <source>
        <dbReference type="SAM" id="Phobius"/>
    </source>
</evidence>
<dbReference type="InterPro" id="IPR006838">
    <property type="entry name" value="ADTRP_AIG1"/>
</dbReference>
<organism evidence="6 7">
    <name type="scientific">Oidiodendron maius (strain Zn)</name>
    <dbReference type="NCBI Taxonomy" id="913774"/>
    <lineage>
        <taxon>Eukaryota</taxon>
        <taxon>Fungi</taxon>
        <taxon>Dikarya</taxon>
        <taxon>Ascomycota</taxon>
        <taxon>Pezizomycotina</taxon>
        <taxon>Leotiomycetes</taxon>
        <taxon>Leotiomycetes incertae sedis</taxon>
        <taxon>Myxotrichaceae</taxon>
        <taxon>Oidiodendron</taxon>
    </lineage>
</organism>
<feature type="transmembrane region" description="Helical" evidence="5">
    <location>
        <begin position="45"/>
        <end position="63"/>
    </location>
</feature>
<reference evidence="6 7" key="1">
    <citation type="submission" date="2014-04" db="EMBL/GenBank/DDBJ databases">
        <authorList>
            <consortium name="DOE Joint Genome Institute"/>
            <person name="Kuo A."/>
            <person name="Martino E."/>
            <person name="Perotto S."/>
            <person name="Kohler A."/>
            <person name="Nagy L.G."/>
            <person name="Floudas D."/>
            <person name="Copeland A."/>
            <person name="Barry K.W."/>
            <person name="Cichocki N."/>
            <person name="Veneault-Fourrey C."/>
            <person name="LaButti K."/>
            <person name="Lindquist E.A."/>
            <person name="Lipzen A."/>
            <person name="Lundell T."/>
            <person name="Morin E."/>
            <person name="Murat C."/>
            <person name="Sun H."/>
            <person name="Tunlid A."/>
            <person name="Henrissat B."/>
            <person name="Grigoriev I.V."/>
            <person name="Hibbett D.S."/>
            <person name="Martin F."/>
            <person name="Nordberg H.P."/>
            <person name="Cantor M.N."/>
            <person name="Hua S.X."/>
        </authorList>
    </citation>
    <scope>NUCLEOTIDE SEQUENCE [LARGE SCALE GENOMIC DNA]</scope>
    <source>
        <strain evidence="6 7">Zn</strain>
    </source>
</reference>
<accession>A0A0C3HG56</accession>
<dbReference type="AlphaFoldDB" id="A0A0C3HG56"/>
<evidence type="ECO:0000256" key="3">
    <source>
        <dbReference type="ARBA" id="ARBA00022989"/>
    </source>
</evidence>
<feature type="transmembrane region" description="Helical" evidence="5">
    <location>
        <begin position="7"/>
        <end position="25"/>
    </location>
</feature>
<evidence type="ECO:0000313" key="7">
    <source>
        <dbReference type="Proteomes" id="UP000054321"/>
    </source>
</evidence>
<evidence type="ECO:0000256" key="2">
    <source>
        <dbReference type="ARBA" id="ARBA00022692"/>
    </source>
</evidence>